<sequence>MSYAISWPCELSHTLQQKLLAISTPLKNAATLMQFATNVIAKPYDSHQRGIAYISEGVISICFDSEQVQTQNSVILGKGVWIDSEMLIAALQMGGFIEEVEPLKYLWFREDQLLTTCGQHHDYYKLLHHYKRPLNQQWLQAQHISQHVRDVRVAYLLHELALQTSTVLGAKPLLLLSQDQLAIMTGLSRPRVNEVLKKFKHDGLISQARGRIYIEDTTQLAAYLPPRISLGRENSI</sequence>
<evidence type="ECO:0000313" key="2">
    <source>
        <dbReference type="EMBL" id="MDN2480776.1"/>
    </source>
</evidence>
<evidence type="ECO:0000313" key="3">
    <source>
        <dbReference type="Proteomes" id="UP001169719"/>
    </source>
</evidence>
<dbReference type="Gene3D" id="2.60.120.10">
    <property type="entry name" value="Jelly Rolls"/>
    <property type="match status" value="1"/>
</dbReference>
<proteinExistence type="predicted"/>
<name>A0ABT7XYB8_9VIBR</name>
<dbReference type="SMART" id="SM00419">
    <property type="entry name" value="HTH_CRP"/>
    <property type="match status" value="1"/>
</dbReference>
<dbReference type="InterPro" id="IPR036390">
    <property type="entry name" value="WH_DNA-bd_sf"/>
</dbReference>
<reference evidence="2" key="1">
    <citation type="submission" date="2024-05" db="EMBL/GenBank/DDBJ databases">
        <title>Genome Sequences of Four Agar- Degrading Marine Bacteria.</title>
        <authorList>
            <person name="Phillips E.K."/>
            <person name="Shaffer J.C."/>
            <person name="Henson M.W."/>
            <person name="Temperton B."/>
            <person name="Thrash C.J."/>
            <person name="Martin M.O."/>
        </authorList>
    </citation>
    <scope>NUCLEOTIDE SEQUENCE</scope>
    <source>
        <strain evidence="2">EKP203</strain>
    </source>
</reference>
<accession>A0ABT7XYB8</accession>
<dbReference type="InterPro" id="IPR014710">
    <property type="entry name" value="RmlC-like_jellyroll"/>
</dbReference>
<dbReference type="RefSeq" id="WP_289960946.1">
    <property type="nucleotide sequence ID" value="NZ_JAUEOZ010000001.1"/>
</dbReference>
<dbReference type="SUPFAM" id="SSF46785">
    <property type="entry name" value="Winged helix' DNA-binding domain"/>
    <property type="match status" value="1"/>
</dbReference>
<comment type="caution">
    <text evidence="2">The sequence shown here is derived from an EMBL/GenBank/DDBJ whole genome shotgun (WGS) entry which is preliminary data.</text>
</comment>
<keyword evidence="3" id="KW-1185">Reference proteome</keyword>
<dbReference type="InterPro" id="IPR012318">
    <property type="entry name" value="HTH_CRP"/>
</dbReference>
<gene>
    <name evidence="2" type="ORF">QWJ08_05170</name>
</gene>
<dbReference type="Pfam" id="PF13545">
    <property type="entry name" value="HTH_Crp_2"/>
    <property type="match status" value="1"/>
</dbReference>
<feature type="domain" description="HTH crp-type" evidence="1">
    <location>
        <begin position="147"/>
        <end position="218"/>
    </location>
</feature>
<evidence type="ECO:0000259" key="1">
    <source>
        <dbReference type="PROSITE" id="PS51063"/>
    </source>
</evidence>
<dbReference type="PROSITE" id="PS51063">
    <property type="entry name" value="HTH_CRP_2"/>
    <property type="match status" value="1"/>
</dbReference>
<dbReference type="Proteomes" id="UP001169719">
    <property type="component" value="Unassembled WGS sequence"/>
</dbReference>
<organism evidence="2 3">
    <name type="scientific">Vibrio agarivorans</name>
    <dbReference type="NCBI Taxonomy" id="153622"/>
    <lineage>
        <taxon>Bacteria</taxon>
        <taxon>Pseudomonadati</taxon>
        <taxon>Pseudomonadota</taxon>
        <taxon>Gammaproteobacteria</taxon>
        <taxon>Vibrionales</taxon>
        <taxon>Vibrionaceae</taxon>
        <taxon>Vibrio</taxon>
    </lineage>
</organism>
<dbReference type="EMBL" id="JAUEOZ010000001">
    <property type="protein sequence ID" value="MDN2480776.1"/>
    <property type="molecule type" value="Genomic_DNA"/>
</dbReference>
<protein>
    <submittedName>
        <fullName evidence="2">Crp/Fnr family transcriptional regulator</fullName>
    </submittedName>
</protein>